<dbReference type="PANTHER" id="PTHR46169:SF15">
    <property type="entry name" value="INNER CENTROMERE PROTEIN A-LIKE ISOFORM X1-RELATED"/>
    <property type="match status" value="1"/>
</dbReference>
<evidence type="ECO:0000313" key="3">
    <source>
        <dbReference type="EMBL" id="KAJ8911505.1"/>
    </source>
</evidence>
<comment type="caution">
    <text evidence="3">The sequence shown here is derived from an EMBL/GenBank/DDBJ whole genome shotgun (WGS) entry which is preliminary data.</text>
</comment>
<name>A0AAV8VBG5_9CUCU</name>
<keyword evidence="4" id="KW-1185">Reference proteome</keyword>
<feature type="compositionally biased region" description="Low complexity" evidence="1">
    <location>
        <begin position="236"/>
        <end position="249"/>
    </location>
</feature>
<dbReference type="PANTHER" id="PTHR46169">
    <property type="entry name" value="DNA REPLICATION-RELATED ELEMENT FACTOR, ISOFORM A"/>
    <property type="match status" value="1"/>
</dbReference>
<dbReference type="InterPro" id="IPR052717">
    <property type="entry name" value="Vacuolar_transposase_reg"/>
</dbReference>
<feature type="domain" description="HAT C-terminal dimerisation" evidence="2">
    <location>
        <begin position="287"/>
        <end position="364"/>
    </location>
</feature>
<evidence type="ECO:0000256" key="1">
    <source>
        <dbReference type="SAM" id="MobiDB-lite"/>
    </source>
</evidence>
<accession>A0AAV8VBG5</accession>
<evidence type="ECO:0000259" key="2">
    <source>
        <dbReference type="Pfam" id="PF05699"/>
    </source>
</evidence>
<proteinExistence type="predicted"/>
<dbReference type="SUPFAM" id="SSF53098">
    <property type="entry name" value="Ribonuclease H-like"/>
    <property type="match status" value="1"/>
</dbReference>
<gene>
    <name evidence="3" type="ORF">NQ315_014430</name>
</gene>
<protein>
    <recommendedName>
        <fullName evidence="2">HAT C-terminal dimerisation domain-containing protein</fullName>
    </recommendedName>
</protein>
<dbReference type="GO" id="GO:0006357">
    <property type="term" value="P:regulation of transcription by RNA polymerase II"/>
    <property type="evidence" value="ECO:0007669"/>
    <property type="project" value="TreeGrafter"/>
</dbReference>
<reference evidence="3 4" key="1">
    <citation type="journal article" date="2023" name="Insect Mol. Biol.">
        <title>Genome sequencing provides insights into the evolution of gene families encoding plant cell wall-degrading enzymes in longhorned beetles.</title>
        <authorList>
            <person name="Shin N.R."/>
            <person name="Okamura Y."/>
            <person name="Kirsch R."/>
            <person name="Pauchet Y."/>
        </authorList>
    </citation>
    <scope>NUCLEOTIDE SEQUENCE [LARGE SCALE GENOMIC DNA]</scope>
    <source>
        <strain evidence="3">EAD_L_NR</strain>
    </source>
</reference>
<evidence type="ECO:0000313" key="4">
    <source>
        <dbReference type="Proteomes" id="UP001159042"/>
    </source>
</evidence>
<dbReference type="Pfam" id="PF05699">
    <property type="entry name" value="Dimer_Tnp_hAT"/>
    <property type="match status" value="1"/>
</dbReference>
<dbReference type="InterPro" id="IPR008906">
    <property type="entry name" value="HATC_C_dom"/>
</dbReference>
<feature type="region of interest" description="Disordered" evidence="1">
    <location>
        <begin position="236"/>
        <end position="256"/>
    </location>
</feature>
<dbReference type="InterPro" id="IPR012337">
    <property type="entry name" value="RNaseH-like_sf"/>
</dbReference>
<dbReference type="EMBL" id="JANEYG010000185">
    <property type="protein sequence ID" value="KAJ8911505.1"/>
    <property type="molecule type" value="Genomic_DNA"/>
</dbReference>
<dbReference type="Proteomes" id="UP001159042">
    <property type="component" value="Unassembled WGS sequence"/>
</dbReference>
<dbReference type="AlphaFoldDB" id="A0AAV8VBG5"/>
<sequence>MNIVRLEEIHHMPLIHLRNWLAHTLNLCVHDAIQANQPFSNLLKKCRALVAHFKHSVAAARKLKSTQINMGFPVLKVKQDVATRWNSALIMMERLQEIKSALSVTVTDLPQAPQFLNASDWEILTDCVKVLKPLETMTKELSGEKYPTMALIIPLIRGLQHKIKNLRPQTDIGANLQRGIMEIISRRLGILETNRIIVKATFLGPKGLKKTAFGLDENGRNAQKWVTDEVTNIINNNNNPSSSTVTSDEPSSDPKDDQDSLWIFFEEKVAQVQTTITPGTSGTLLVRQYMELPRLKRQNDPLEFWNLHKNILPELYQLHLKYSCIPATSVPSERLFSKAGQLTNMCRNRLLPKNLDQIIFLNSYLF</sequence>
<organism evidence="3 4">
    <name type="scientific">Exocentrus adspersus</name>
    <dbReference type="NCBI Taxonomy" id="1586481"/>
    <lineage>
        <taxon>Eukaryota</taxon>
        <taxon>Metazoa</taxon>
        <taxon>Ecdysozoa</taxon>
        <taxon>Arthropoda</taxon>
        <taxon>Hexapoda</taxon>
        <taxon>Insecta</taxon>
        <taxon>Pterygota</taxon>
        <taxon>Neoptera</taxon>
        <taxon>Endopterygota</taxon>
        <taxon>Coleoptera</taxon>
        <taxon>Polyphaga</taxon>
        <taxon>Cucujiformia</taxon>
        <taxon>Chrysomeloidea</taxon>
        <taxon>Cerambycidae</taxon>
        <taxon>Lamiinae</taxon>
        <taxon>Acanthocinini</taxon>
        <taxon>Exocentrus</taxon>
    </lineage>
</organism>
<dbReference type="GO" id="GO:0046983">
    <property type="term" value="F:protein dimerization activity"/>
    <property type="evidence" value="ECO:0007669"/>
    <property type="project" value="InterPro"/>
</dbReference>
<dbReference type="GO" id="GO:0005634">
    <property type="term" value="C:nucleus"/>
    <property type="evidence" value="ECO:0007669"/>
    <property type="project" value="TreeGrafter"/>
</dbReference>